<dbReference type="CDD" id="cd00063">
    <property type="entry name" value="FN3"/>
    <property type="match status" value="1"/>
</dbReference>
<dbReference type="SUPFAM" id="SSF49265">
    <property type="entry name" value="Fibronectin type III"/>
    <property type="match status" value="1"/>
</dbReference>
<dbReference type="InterPro" id="IPR003961">
    <property type="entry name" value="FN3_dom"/>
</dbReference>
<dbReference type="InterPro" id="IPR036116">
    <property type="entry name" value="FN3_sf"/>
</dbReference>
<dbReference type="PROSITE" id="PS51841">
    <property type="entry name" value="LTD"/>
    <property type="match status" value="1"/>
</dbReference>
<feature type="domain" description="Fibronectin type-III" evidence="1">
    <location>
        <begin position="657"/>
        <end position="748"/>
    </location>
</feature>
<accession>A0A368N0G8</accession>
<evidence type="ECO:0000313" key="3">
    <source>
        <dbReference type="EMBL" id="RCU43978.1"/>
    </source>
</evidence>
<dbReference type="InterPro" id="IPR008964">
    <property type="entry name" value="Invasin/intimin_cell_adhesion"/>
</dbReference>
<dbReference type="InterPro" id="IPR003343">
    <property type="entry name" value="Big_2"/>
</dbReference>
<dbReference type="Pfam" id="PF00932">
    <property type="entry name" value="LTD"/>
    <property type="match status" value="1"/>
</dbReference>
<dbReference type="InterPro" id="IPR001322">
    <property type="entry name" value="Lamin_tail_dom"/>
</dbReference>
<dbReference type="PROSITE" id="PS50853">
    <property type="entry name" value="FN3"/>
    <property type="match status" value="1"/>
</dbReference>
<dbReference type="Proteomes" id="UP000252172">
    <property type="component" value="Unassembled WGS sequence"/>
</dbReference>
<gene>
    <name evidence="3" type="ORF">DQ356_02860</name>
</gene>
<feature type="domain" description="LTD" evidence="2">
    <location>
        <begin position="507"/>
        <end position="627"/>
    </location>
</feature>
<sequence length="1269" mass="132716">MKRKRLFLIRTALALFMVLCSVWGWGQGNVTITRSSFPSGTGYTSSTWNATASTGETITGTSNLFLTTVAYIQIGGTQIPHPYNSTAIPGAITKIEITMPGSGSLRAWTPSVSASTEITSASEGTKLAAKTFTSNSGTLSWDLDAADNYRYFYLQAGGNTNIAEIKITYQVAAACQTSDLAFTNTTVSQDLSTGTYTQTATSLNGTTGIIYSSSDETVATVNPNTGVVNFVTAGTVTITATQAEGTHNATLYCTGTATYDLTITSSAPSLVITGAADHGDSCIGTSITETFTITNSGNSSAGGLTVVSDNSQFVVSNLSATTVPGSNGTVTFDVTFTPASSGAQNATITVQSSTSGSNVATFDITGTGNTTVDPALATSAATSISATEATLNGEITSLGTCLSNPLTEKGFVYGTSVNPEFSGGTFLTDGTAATGVFDATVTTLSPATTYYYKAYVMDGTGQYYFSNELSFTTTLDAPVATAATNITPAGFTANWNAVTGADSYVLEVYEETGAPMTDLIISEYVEGSSNNKYLEIYNGTGVDVDLSTYSVTLHANGTSGITNTQNLSDLQPILLNGATIVLRNSGANLTTPIGVATYISSVCNFNGDDAVVLRKNGFEIDIFGVIGDDPGTAWTGAGGYSTLDKTLRRKSNVTGGVTVNPTGTGETAFTTLTTEWDLFDINTVSDLGSHTANTVTQTLLSTQNVGNVLTFDVTGLNPDSNYTYSVIAVKGTVESAVSNTISVTTLPIITWDGSAWSNGTGPDASMPAVIDNDYDGSSFEAASLTVNSGATLTVNSFVRTGDVVNNGTITVANNANFIQTGTFTAGAGSAFNVRRVTKPVLRLGYISWSSPMASSTQTLKEFSYGKLNDGSNQSATGTLDNRFYTYSGASYVTIPSGNTFVPGQGYQIRTPNDFTTTAQNFQGWFTGSVPNSGNITYDATAITGDYVFLGNPYPGSISALAFLQENTGVASQTLYVWDSASAMDAGNQYTGNTYWALNPTGTVPFGTDDELIATGQGFFVERGASQNSFNFTNAMRVTDATSGVFQKAGNGVNDKFWLQMESASGAKSQVLMAFAGAATAGFDSTYDGKLLGEGTDVMYTKAGGHKLVIDAHATFQNNDQFNVFINTSHIQNYTISVVHRLGALAAAGQSVYIKDKATGVITDLTSGNYSFTSAGIGEEDRFEVFFSSMALGTSETVKHDIQVYGNEGMVTVLARKDITKVSVYDMSGRLLSQKTEKARTVSIPAKGAVYVMVVVELADGSKVSKKVKI</sequence>
<proteinExistence type="predicted"/>
<dbReference type="Gene3D" id="2.60.40.10">
    <property type="entry name" value="Immunoglobulins"/>
    <property type="match status" value="2"/>
</dbReference>
<reference evidence="3 4" key="1">
    <citation type="submission" date="2018-07" db="EMBL/GenBank/DDBJ databases">
        <title>Chryseobacterium lacus sp. nov., isolated from lake water.</title>
        <authorList>
            <person name="Li C.-M."/>
        </authorList>
    </citation>
    <scope>NUCLEOTIDE SEQUENCE [LARGE SCALE GENOMIC DNA]</scope>
    <source>
        <strain evidence="3 4">YLOS41</strain>
    </source>
</reference>
<name>A0A368N0G8_9FLAO</name>
<evidence type="ECO:0008006" key="5">
    <source>
        <dbReference type="Google" id="ProtNLM"/>
    </source>
</evidence>
<dbReference type="AlphaFoldDB" id="A0A368N0G8"/>
<dbReference type="SUPFAM" id="SSF49373">
    <property type="entry name" value="Invasin/intimin cell-adhesion fragments"/>
    <property type="match status" value="1"/>
</dbReference>
<dbReference type="OrthoDB" id="906679at2"/>
<dbReference type="Gene3D" id="2.60.40.1080">
    <property type="match status" value="1"/>
</dbReference>
<dbReference type="Pfam" id="PF02368">
    <property type="entry name" value="Big_2"/>
    <property type="match status" value="1"/>
</dbReference>
<organism evidence="3 4">
    <name type="scientific">Chryseobacterium lacus</name>
    <dbReference type="NCBI Taxonomy" id="2058346"/>
    <lineage>
        <taxon>Bacteria</taxon>
        <taxon>Pseudomonadati</taxon>
        <taxon>Bacteroidota</taxon>
        <taxon>Flavobacteriia</taxon>
        <taxon>Flavobacteriales</taxon>
        <taxon>Weeksellaceae</taxon>
        <taxon>Chryseobacterium group</taxon>
        <taxon>Chryseobacterium</taxon>
    </lineage>
</organism>
<dbReference type="EMBL" id="QPIE01000002">
    <property type="protein sequence ID" value="RCU43978.1"/>
    <property type="molecule type" value="Genomic_DNA"/>
</dbReference>
<dbReference type="InterPro" id="IPR013783">
    <property type="entry name" value="Ig-like_fold"/>
</dbReference>
<comment type="caution">
    <text evidence="3">The sequence shown here is derived from an EMBL/GenBank/DDBJ whole genome shotgun (WGS) entry which is preliminary data.</text>
</comment>
<evidence type="ECO:0000259" key="2">
    <source>
        <dbReference type="PROSITE" id="PS51841"/>
    </source>
</evidence>
<protein>
    <recommendedName>
        <fullName evidence="5">Choice-of-anchor D domain-containing protein</fullName>
    </recommendedName>
</protein>
<keyword evidence="4" id="KW-1185">Reference proteome</keyword>
<evidence type="ECO:0000259" key="1">
    <source>
        <dbReference type="PROSITE" id="PS50853"/>
    </source>
</evidence>
<evidence type="ECO:0000313" key="4">
    <source>
        <dbReference type="Proteomes" id="UP000252172"/>
    </source>
</evidence>
<dbReference type="RefSeq" id="WP_114302957.1">
    <property type="nucleotide sequence ID" value="NZ_QPIE01000002.1"/>
</dbReference>